<dbReference type="EMBL" id="VSRR010002582">
    <property type="protein sequence ID" value="MPC32192.1"/>
    <property type="molecule type" value="Genomic_DNA"/>
</dbReference>
<sequence>MDERASFPPSPLSHDSRAPPQLSEVPPNTRTLTIVPKRRREKRVICVPAKGDKTLLVKTGDVAVPLQPRYKTHHLSQGIFEAEEGRLGGVPASRRREGPCCNPIGVPGGGEAVEEDATTLNIPSKVGSWQQVSGHVRIDATTLLRPEGGERINEFSRHKESEEGRKKRPREGKAMQKREAKQHEKSPLTDKDGDETTESTASAITAVTSQHREGLPNPAQRERKKASVNRSSCNYREK</sequence>
<feature type="region of interest" description="Disordered" evidence="1">
    <location>
        <begin position="140"/>
        <end position="238"/>
    </location>
</feature>
<evidence type="ECO:0000256" key="1">
    <source>
        <dbReference type="SAM" id="MobiDB-lite"/>
    </source>
</evidence>
<dbReference type="Proteomes" id="UP000324222">
    <property type="component" value="Unassembled WGS sequence"/>
</dbReference>
<proteinExistence type="predicted"/>
<comment type="caution">
    <text evidence="2">The sequence shown here is derived from an EMBL/GenBank/DDBJ whole genome shotgun (WGS) entry which is preliminary data.</text>
</comment>
<accession>A0A5B7EDI4</accession>
<feature type="compositionally biased region" description="Low complexity" evidence="1">
    <location>
        <begin position="198"/>
        <end position="209"/>
    </location>
</feature>
<reference evidence="2 3" key="1">
    <citation type="submission" date="2019-05" db="EMBL/GenBank/DDBJ databases">
        <title>Another draft genome of Portunus trituberculatus and its Hox gene families provides insights of decapod evolution.</title>
        <authorList>
            <person name="Jeong J.-H."/>
            <person name="Song I."/>
            <person name="Kim S."/>
            <person name="Choi T."/>
            <person name="Kim D."/>
            <person name="Ryu S."/>
            <person name="Kim W."/>
        </authorList>
    </citation>
    <scope>NUCLEOTIDE SEQUENCE [LARGE SCALE GENOMIC DNA]</scope>
    <source>
        <tissue evidence="2">Muscle</tissue>
    </source>
</reference>
<protein>
    <submittedName>
        <fullName evidence="2">Uncharacterized protein</fullName>
    </submittedName>
</protein>
<gene>
    <name evidence="2" type="ORF">E2C01_025498</name>
</gene>
<name>A0A5B7EDI4_PORTR</name>
<feature type="compositionally biased region" description="Polar residues" evidence="1">
    <location>
        <begin position="228"/>
        <end position="238"/>
    </location>
</feature>
<keyword evidence="3" id="KW-1185">Reference proteome</keyword>
<evidence type="ECO:0000313" key="3">
    <source>
        <dbReference type="Proteomes" id="UP000324222"/>
    </source>
</evidence>
<feature type="compositionally biased region" description="Basic and acidic residues" evidence="1">
    <location>
        <begin position="147"/>
        <end position="191"/>
    </location>
</feature>
<feature type="region of interest" description="Disordered" evidence="1">
    <location>
        <begin position="1"/>
        <end position="29"/>
    </location>
</feature>
<organism evidence="2 3">
    <name type="scientific">Portunus trituberculatus</name>
    <name type="common">Swimming crab</name>
    <name type="synonym">Neptunus trituberculatus</name>
    <dbReference type="NCBI Taxonomy" id="210409"/>
    <lineage>
        <taxon>Eukaryota</taxon>
        <taxon>Metazoa</taxon>
        <taxon>Ecdysozoa</taxon>
        <taxon>Arthropoda</taxon>
        <taxon>Crustacea</taxon>
        <taxon>Multicrustacea</taxon>
        <taxon>Malacostraca</taxon>
        <taxon>Eumalacostraca</taxon>
        <taxon>Eucarida</taxon>
        <taxon>Decapoda</taxon>
        <taxon>Pleocyemata</taxon>
        <taxon>Brachyura</taxon>
        <taxon>Eubrachyura</taxon>
        <taxon>Portunoidea</taxon>
        <taxon>Portunidae</taxon>
        <taxon>Portuninae</taxon>
        <taxon>Portunus</taxon>
    </lineage>
</organism>
<dbReference type="AlphaFoldDB" id="A0A5B7EDI4"/>
<evidence type="ECO:0000313" key="2">
    <source>
        <dbReference type="EMBL" id="MPC32192.1"/>
    </source>
</evidence>